<dbReference type="AlphaFoldDB" id="A0A381RKP6"/>
<organism evidence="1">
    <name type="scientific">marine metagenome</name>
    <dbReference type="NCBI Taxonomy" id="408172"/>
    <lineage>
        <taxon>unclassified sequences</taxon>
        <taxon>metagenomes</taxon>
        <taxon>ecological metagenomes</taxon>
    </lineage>
</organism>
<reference evidence="1" key="1">
    <citation type="submission" date="2018-05" db="EMBL/GenBank/DDBJ databases">
        <authorList>
            <person name="Lanie J.A."/>
            <person name="Ng W.-L."/>
            <person name="Kazmierczak K.M."/>
            <person name="Andrzejewski T.M."/>
            <person name="Davidsen T.M."/>
            <person name="Wayne K.J."/>
            <person name="Tettelin H."/>
            <person name="Glass J.I."/>
            <person name="Rusch D."/>
            <person name="Podicherti R."/>
            <person name="Tsui H.-C.T."/>
            <person name="Winkler M.E."/>
        </authorList>
    </citation>
    <scope>NUCLEOTIDE SEQUENCE</scope>
</reference>
<proteinExistence type="predicted"/>
<name>A0A381RKP6_9ZZZZ</name>
<gene>
    <name evidence="1" type="ORF">METZ01_LOCUS44373</name>
</gene>
<protein>
    <submittedName>
        <fullName evidence="1">Uncharacterized protein</fullName>
    </submittedName>
</protein>
<evidence type="ECO:0000313" key="1">
    <source>
        <dbReference type="EMBL" id="SUZ91519.1"/>
    </source>
</evidence>
<sequence>VILAADALSEASPAAGLFTHRTGLPEIIETEAPVRDLD</sequence>
<feature type="non-terminal residue" evidence="1">
    <location>
        <position position="1"/>
    </location>
</feature>
<dbReference type="EMBL" id="UINC01001981">
    <property type="protein sequence ID" value="SUZ91519.1"/>
    <property type="molecule type" value="Genomic_DNA"/>
</dbReference>
<accession>A0A381RKP6</accession>